<name>A0AAE0S6C4_9BIVA</name>
<organism evidence="1 2">
    <name type="scientific">Potamilus streckersoni</name>
    <dbReference type="NCBI Taxonomy" id="2493646"/>
    <lineage>
        <taxon>Eukaryota</taxon>
        <taxon>Metazoa</taxon>
        <taxon>Spiralia</taxon>
        <taxon>Lophotrochozoa</taxon>
        <taxon>Mollusca</taxon>
        <taxon>Bivalvia</taxon>
        <taxon>Autobranchia</taxon>
        <taxon>Heteroconchia</taxon>
        <taxon>Palaeoheterodonta</taxon>
        <taxon>Unionida</taxon>
        <taxon>Unionoidea</taxon>
        <taxon>Unionidae</taxon>
        <taxon>Ambleminae</taxon>
        <taxon>Lampsilini</taxon>
        <taxon>Potamilus</taxon>
    </lineage>
</organism>
<keyword evidence="2" id="KW-1185">Reference proteome</keyword>
<sequence length="172" mass="19312">MANGSQDTNLSILFHYTVTIRCCNFEVKEFQSALPCNSKPQINNFISITAKSEGDEFISTVSTKRLRYAMNKITSAYAHAKAYSTWQDRAYSMANELEYFAEASQSFFAAENLSYSTGGMNTCGLSLCRTEAEERQHIRERDPELYAILSEVYTNNRPSLPGNLGVCTNIHA</sequence>
<protein>
    <submittedName>
        <fullName evidence="1">Uncharacterized protein</fullName>
    </submittedName>
</protein>
<dbReference type="Proteomes" id="UP001195483">
    <property type="component" value="Unassembled WGS sequence"/>
</dbReference>
<dbReference type="EMBL" id="JAEAOA010000269">
    <property type="protein sequence ID" value="KAK3586222.1"/>
    <property type="molecule type" value="Genomic_DNA"/>
</dbReference>
<proteinExistence type="predicted"/>
<reference evidence="1" key="3">
    <citation type="submission" date="2023-05" db="EMBL/GenBank/DDBJ databases">
        <authorList>
            <person name="Smith C.H."/>
        </authorList>
    </citation>
    <scope>NUCLEOTIDE SEQUENCE</scope>
    <source>
        <strain evidence="1">CHS0354</strain>
        <tissue evidence="1">Mantle</tissue>
    </source>
</reference>
<gene>
    <name evidence="1" type="ORF">CHS0354_003295</name>
</gene>
<evidence type="ECO:0000313" key="1">
    <source>
        <dbReference type="EMBL" id="KAK3586222.1"/>
    </source>
</evidence>
<dbReference type="AlphaFoldDB" id="A0AAE0S6C4"/>
<evidence type="ECO:0000313" key="2">
    <source>
        <dbReference type="Proteomes" id="UP001195483"/>
    </source>
</evidence>
<reference evidence="1" key="2">
    <citation type="journal article" date="2021" name="Genome Biol. Evol.">
        <title>Developing a high-quality reference genome for a parasitic bivalve with doubly uniparental inheritance (Bivalvia: Unionida).</title>
        <authorList>
            <person name="Smith C.H."/>
        </authorList>
    </citation>
    <scope>NUCLEOTIDE SEQUENCE</scope>
    <source>
        <strain evidence="1">CHS0354</strain>
        <tissue evidence="1">Mantle</tissue>
    </source>
</reference>
<comment type="caution">
    <text evidence="1">The sequence shown here is derived from an EMBL/GenBank/DDBJ whole genome shotgun (WGS) entry which is preliminary data.</text>
</comment>
<reference evidence="1" key="1">
    <citation type="journal article" date="2021" name="Genome Biol. Evol.">
        <title>A High-Quality Reference Genome for a Parasitic Bivalve with Doubly Uniparental Inheritance (Bivalvia: Unionida).</title>
        <authorList>
            <person name="Smith C.H."/>
        </authorList>
    </citation>
    <scope>NUCLEOTIDE SEQUENCE</scope>
    <source>
        <strain evidence="1">CHS0354</strain>
    </source>
</reference>
<accession>A0AAE0S6C4</accession>